<dbReference type="EMBL" id="JARRAG010000003">
    <property type="protein sequence ID" value="MDG3008187.1"/>
    <property type="molecule type" value="Genomic_DNA"/>
</dbReference>
<sequence>MSFDFAGARAGADLEAHFDVIQASALRVGIIGLIVSLAGALIPVTRDSFFPAYLTAFLFWTSISVASIGLCFLHQLVGGSWALPLRRPFEAAGAMIVLMALFFLPILVGVRLGYAFPWADAAVVQADPLVAHKTKFLNFPFFAARGVFYFAVWGLAAYLANAWSRQQDGRSDTAPSRRLKAVAGPALVVLFLSTSFAAFDWGMSRDPDWYSTIYGAMFIVGAILSTLAFATVFTIRNSAYEPIRSALTVGRLNDVGNLLLAFTMLWAYMSFSQFLITWLGNLPEEVIWYLRRIGGVWGVVALGLIAFGFFAPFLALLERQHKRDAGWVLPIASWILVMRAVDLAWLILPGYAKIGEGGTGFPWLGVLWYAAALAGIGGVWLSFFVRRLRTAPLIPLQDPRIVEALAHDHAHEHSGGAVL</sequence>
<gene>
    <name evidence="2" type="ORF">PZE19_30845</name>
</gene>
<evidence type="ECO:0000256" key="1">
    <source>
        <dbReference type="SAM" id="Phobius"/>
    </source>
</evidence>
<keyword evidence="3" id="KW-1185">Reference proteome</keyword>
<feature type="transmembrane region" description="Helical" evidence="1">
    <location>
        <begin position="255"/>
        <end position="276"/>
    </location>
</feature>
<feature type="transmembrane region" description="Helical" evidence="1">
    <location>
        <begin position="360"/>
        <end position="385"/>
    </location>
</feature>
<feature type="transmembrane region" description="Helical" evidence="1">
    <location>
        <begin position="296"/>
        <end position="315"/>
    </location>
</feature>
<dbReference type="Proteomes" id="UP001216907">
    <property type="component" value="Unassembled WGS sequence"/>
</dbReference>
<evidence type="ECO:0000313" key="3">
    <source>
        <dbReference type="Proteomes" id="UP001216907"/>
    </source>
</evidence>
<dbReference type="PANTHER" id="PTHR43044">
    <property type="match status" value="1"/>
</dbReference>
<feature type="transmembrane region" description="Helical" evidence="1">
    <location>
        <begin position="136"/>
        <end position="160"/>
    </location>
</feature>
<feature type="transmembrane region" description="Helical" evidence="1">
    <location>
        <begin position="327"/>
        <end position="348"/>
    </location>
</feature>
<proteinExistence type="predicted"/>
<keyword evidence="1" id="KW-1133">Transmembrane helix</keyword>
<evidence type="ECO:0008006" key="4">
    <source>
        <dbReference type="Google" id="ProtNLM"/>
    </source>
</evidence>
<feature type="transmembrane region" description="Helical" evidence="1">
    <location>
        <begin position="213"/>
        <end position="235"/>
    </location>
</feature>
<keyword evidence="1" id="KW-0472">Membrane</keyword>
<evidence type="ECO:0000313" key="2">
    <source>
        <dbReference type="EMBL" id="MDG3008187.1"/>
    </source>
</evidence>
<feature type="transmembrane region" description="Helical" evidence="1">
    <location>
        <begin position="25"/>
        <end position="44"/>
    </location>
</feature>
<feature type="transmembrane region" description="Helical" evidence="1">
    <location>
        <begin position="94"/>
        <end position="116"/>
    </location>
</feature>
<feature type="transmembrane region" description="Helical" evidence="1">
    <location>
        <begin position="181"/>
        <end position="201"/>
    </location>
</feature>
<organism evidence="2 3">
    <name type="scientific">Paludisphaera mucosa</name>
    <dbReference type="NCBI Taxonomy" id="3030827"/>
    <lineage>
        <taxon>Bacteria</taxon>
        <taxon>Pseudomonadati</taxon>
        <taxon>Planctomycetota</taxon>
        <taxon>Planctomycetia</taxon>
        <taxon>Isosphaerales</taxon>
        <taxon>Isosphaeraceae</taxon>
        <taxon>Paludisphaera</taxon>
    </lineage>
</organism>
<comment type="caution">
    <text evidence="2">The sequence shown here is derived from an EMBL/GenBank/DDBJ whole genome shotgun (WGS) entry which is preliminary data.</text>
</comment>
<keyword evidence="1" id="KW-0812">Transmembrane</keyword>
<protein>
    <recommendedName>
        <fullName evidence="4">Quinol:cytochrome c oxidoreductase quinone-binding subunit 2</fullName>
    </recommendedName>
</protein>
<feature type="transmembrane region" description="Helical" evidence="1">
    <location>
        <begin position="50"/>
        <end position="73"/>
    </location>
</feature>
<dbReference type="RefSeq" id="WP_277864514.1">
    <property type="nucleotide sequence ID" value="NZ_JARRAG010000003.1"/>
</dbReference>
<dbReference type="PANTHER" id="PTHR43044:SF1">
    <property type="entry name" value="QUINOL:CYTOCHROME C OXIDOREDUCTASE QUINONE-BINDING SUBUNIT 2"/>
    <property type="match status" value="1"/>
</dbReference>
<accession>A0ABT6FKT1</accession>
<name>A0ABT6FKT1_9BACT</name>
<reference evidence="2 3" key="1">
    <citation type="submission" date="2023-03" db="EMBL/GenBank/DDBJ databases">
        <title>Paludisphaera mucosa sp. nov. a novel planctomycete from northern fen.</title>
        <authorList>
            <person name="Ivanova A."/>
        </authorList>
    </citation>
    <scope>NUCLEOTIDE SEQUENCE [LARGE SCALE GENOMIC DNA]</scope>
    <source>
        <strain evidence="2 3">Pla2</strain>
    </source>
</reference>